<proteinExistence type="predicted"/>
<evidence type="ECO:0000313" key="2">
    <source>
        <dbReference type="Proteomes" id="UP000036873"/>
    </source>
</evidence>
<reference evidence="2" key="1">
    <citation type="submission" date="2015-07" db="EMBL/GenBank/DDBJ databases">
        <title>Draft genome sequence of Acetobacterium bakii DSM 8293, a potential psychrophilic chemical producer through syngas fermentation.</title>
        <authorList>
            <person name="Song Y."/>
            <person name="Hwang S."/>
            <person name="Cho B.-K."/>
        </authorList>
    </citation>
    <scope>NUCLEOTIDE SEQUENCE [LARGE SCALE GENOMIC DNA]</scope>
    <source>
        <strain evidence="2">DSM 8239</strain>
    </source>
</reference>
<protein>
    <submittedName>
        <fullName evidence="1">Uncharacterized protein</fullName>
    </submittedName>
</protein>
<dbReference type="STRING" id="52689.AKG39_12205"/>
<organism evidence="1 2">
    <name type="scientific">Acetobacterium bakii</name>
    <dbReference type="NCBI Taxonomy" id="52689"/>
    <lineage>
        <taxon>Bacteria</taxon>
        <taxon>Bacillati</taxon>
        <taxon>Bacillota</taxon>
        <taxon>Clostridia</taxon>
        <taxon>Eubacteriales</taxon>
        <taxon>Eubacteriaceae</taxon>
        <taxon>Acetobacterium</taxon>
    </lineage>
</organism>
<name>A0A0L6TZ86_9FIRM</name>
<evidence type="ECO:0000313" key="1">
    <source>
        <dbReference type="EMBL" id="KNZ41377.1"/>
    </source>
</evidence>
<gene>
    <name evidence="1" type="ORF">AKG39_12205</name>
</gene>
<dbReference type="AlphaFoldDB" id="A0A0L6TZ86"/>
<sequence>MLSKLPVVKLIFGTCAFKKCNAKVTAILIFDSTIASRCCGISGNGDLRDLNLCEKHFQEVKATAIANNLNFEEE</sequence>
<comment type="caution">
    <text evidence="1">The sequence shown here is derived from an EMBL/GenBank/DDBJ whole genome shotgun (WGS) entry which is preliminary data.</text>
</comment>
<dbReference type="Proteomes" id="UP000036873">
    <property type="component" value="Unassembled WGS sequence"/>
</dbReference>
<dbReference type="EMBL" id="LGYO01000031">
    <property type="protein sequence ID" value="KNZ41377.1"/>
    <property type="molecule type" value="Genomic_DNA"/>
</dbReference>
<keyword evidence="2" id="KW-1185">Reference proteome</keyword>
<dbReference type="RefSeq" id="WP_050740681.1">
    <property type="nucleotide sequence ID" value="NZ_LGYO01000031.1"/>
</dbReference>
<accession>A0A0L6TZ86</accession>